<dbReference type="eggNOG" id="COG0671">
    <property type="taxonomic scope" value="Bacteria"/>
</dbReference>
<dbReference type="EMBL" id="AODQ01000119">
    <property type="protein sequence ID" value="EMR01396.1"/>
    <property type="molecule type" value="Genomic_DNA"/>
</dbReference>
<proteinExistence type="predicted"/>
<keyword evidence="1" id="KW-1133">Transmembrane helix</keyword>
<dbReference type="SUPFAM" id="SSF48317">
    <property type="entry name" value="Acid phosphatase/Vanadium-dependent haloperoxidase"/>
    <property type="match status" value="1"/>
</dbReference>
<dbReference type="Proteomes" id="UP000011910">
    <property type="component" value="Unassembled WGS sequence"/>
</dbReference>
<evidence type="ECO:0000256" key="1">
    <source>
        <dbReference type="SAM" id="Phobius"/>
    </source>
</evidence>
<dbReference type="InterPro" id="IPR000326">
    <property type="entry name" value="PAP2/HPO"/>
</dbReference>
<keyword evidence="1" id="KW-0472">Membrane</keyword>
<dbReference type="InterPro" id="IPR036938">
    <property type="entry name" value="PAP2/HPO_sf"/>
</dbReference>
<feature type="transmembrane region" description="Helical" evidence="1">
    <location>
        <begin position="160"/>
        <end position="181"/>
    </location>
</feature>
<dbReference type="Gene3D" id="1.20.144.10">
    <property type="entry name" value="Phosphatidic acid phosphatase type 2/haloperoxidase"/>
    <property type="match status" value="2"/>
</dbReference>
<reference evidence="3 4" key="1">
    <citation type="journal article" date="2013" name="Genome Announc.">
        <title>Draft Genome Sequence of Cesiribacter andamanensis Strain AMV16T, Isolated from a Soil Sample from a Mud Volcano in the Andaman Islands, India.</title>
        <authorList>
            <person name="Shivaji S."/>
            <person name="Ara S."/>
            <person name="Begum Z."/>
            <person name="Srinivas T.N."/>
            <person name="Singh A."/>
            <person name="Kumar Pinnaka A."/>
        </authorList>
    </citation>
    <scope>NUCLEOTIDE SEQUENCE [LARGE SCALE GENOMIC DNA]</scope>
    <source>
        <strain evidence="3 4">AMV16</strain>
    </source>
</reference>
<dbReference type="OrthoDB" id="9789113at2"/>
<keyword evidence="1" id="KW-0812">Transmembrane</keyword>
<evidence type="ECO:0000313" key="4">
    <source>
        <dbReference type="Proteomes" id="UP000011910"/>
    </source>
</evidence>
<dbReference type="CDD" id="cd03395">
    <property type="entry name" value="PAP2_like_4"/>
    <property type="match status" value="1"/>
</dbReference>
<keyword evidence="4" id="KW-1185">Reference proteome</keyword>
<evidence type="ECO:0000259" key="2">
    <source>
        <dbReference type="SMART" id="SM00014"/>
    </source>
</evidence>
<evidence type="ECO:0000313" key="3">
    <source>
        <dbReference type="EMBL" id="EMR01396.1"/>
    </source>
</evidence>
<dbReference type="PATRIC" id="fig|1279009.4.peg.3528"/>
<dbReference type="PANTHER" id="PTHR14969:SF13">
    <property type="entry name" value="AT30094P"/>
    <property type="match status" value="1"/>
</dbReference>
<feature type="transmembrane region" description="Helical" evidence="1">
    <location>
        <begin position="107"/>
        <end position="128"/>
    </location>
</feature>
<name>M7N2F6_9BACT</name>
<accession>M7N2F6</accession>
<dbReference type="Pfam" id="PF01569">
    <property type="entry name" value="PAP2"/>
    <property type="match status" value="1"/>
</dbReference>
<dbReference type="RefSeq" id="WP_009196866.1">
    <property type="nucleotide sequence ID" value="NZ_AODQ01000119.1"/>
</dbReference>
<feature type="domain" description="Phosphatidic acid phosphatase type 2/haloperoxidase" evidence="2">
    <location>
        <begin position="58"/>
        <end position="175"/>
    </location>
</feature>
<dbReference type="SMART" id="SM00014">
    <property type="entry name" value="acidPPc"/>
    <property type="match status" value="1"/>
</dbReference>
<gene>
    <name evidence="3" type="ORF">ADICEAN_03484</name>
</gene>
<feature type="transmembrane region" description="Helical" evidence="1">
    <location>
        <begin position="26"/>
        <end position="50"/>
    </location>
</feature>
<sequence length="203" mass="23305">MIEQIDQWDKNLMLWLNSLHLPWLDAVMLAASHKFFWIPLYIGLVAWMIWKERWQTVYLLVAIALVITVADRFTSGFMKPFFERPRPCHSPEIGHLLRMVGGCGGQYGFASSHAANVFGVAAFFWTLFGRYSRAFAWLFPWAVLVSYSRIYLGVHYPTDITVGALVGILSGWGIAKLWLWAQPQLPPAYRLLSRRKEKGVDKA</sequence>
<feature type="transmembrane region" description="Helical" evidence="1">
    <location>
        <begin position="135"/>
        <end position="154"/>
    </location>
</feature>
<organism evidence="3 4">
    <name type="scientific">Cesiribacter andamanensis AMV16</name>
    <dbReference type="NCBI Taxonomy" id="1279009"/>
    <lineage>
        <taxon>Bacteria</taxon>
        <taxon>Pseudomonadati</taxon>
        <taxon>Bacteroidota</taxon>
        <taxon>Cytophagia</taxon>
        <taxon>Cytophagales</taxon>
        <taxon>Cesiribacteraceae</taxon>
        <taxon>Cesiribacter</taxon>
    </lineage>
</organism>
<dbReference type="STRING" id="1279009.ADICEAN_03484"/>
<dbReference type="AlphaFoldDB" id="M7N2F6"/>
<dbReference type="PANTHER" id="PTHR14969">
    <property type="entry name" value="SPHINGOSINE-1-PHOSPHATE PHOSPHOHYDROLASE"/>
    <property type="match status" value="1"/>
</dbReference>
<comment type="caution">
    <text evidence="3">The sequence shown here is derived from an EMBL/GenBank/DDBJ whole genome shotgun (WGS) entry which is preliminary data.</text>
</comment>
<feature type="transmembrane region" description="Helical" evidence="1">
    <location>
        <begin position="57"/>
        <end position="75"/>
    </location>
</feature>
<protein>
    <submittedName>
        <fullName evidence="3">Undecaprenyl pyrophosphate phosphatase</fullName>
    </submittedName>
</protein>